<dbReference type="AlphaFoldDB" id="A0A388JKW4"/>
<sequence length="76" mass="8554">KCPLFPVSGLKFEPLDFVQYVMWMWISCDVPALERGGSRRWKRGRDLRMGDGKRKGGRIGGKGEGGVLLLPFFLPS</sequence>
<dbReference type="EMBL" id="BFEA01003798">
    <property type="protein sequence ID" value="GBG45496.1"/>
    <property type="molecule type" value="Genomic_DNA"/>
</dbReference>
<accession>A0A388JKW4</accession>
<keyword evidence="2" id="KW-1185">Reference proteome</keyword>
<evidence type="ECO:0000313" key="1">
    <source>
        <dbReference type="EMBL" id="GBG45496.1"/>
    </source>
</evidence>
<feature type="non-terminal residue" evidence="1">
    <location>
        <position position="1"/>
    </location>
</feature>
<comment type="caution">
    <text evidence="1">The sequence shown here is derived from an EMBL/GenBank/DDBJ whole genome shotgun (WGS) entry which is preliminary data.</text>
</comment>
<dbReference type="Gramene" id="GBG45496">
    <property type="protein sequence ID" value="GBG45496"/>
    <property type="gene ID" value="CBR_g78949"/>
</dbReference>
<gene>
    <name evidence="1" type="ORF">CBR_g78949</name>
</gene>
<proteinExistence type="predicted"/>
<evidence type="ECO:0000313" key="2">
    <source>
        <dbReference type="Proteomes" id="UP000265515"/>
    </source>
</evidence>
<reference evidence="1 2" key="1">
    <citation type="journal article" date="2018" name="Cell">
        <title>The Chara Genome: Secondary Complexity and Implications for Plant Terrestrialization.</title>
        <authorList>
            <person name="Nishiyama T."/>
            <person name="Sakayama H."/>
            <person name="Vries J.D."/>
            <person name="Buschmann H."/>
            <person name="Saint-Marcoux D."/>
            <person name="Ullrich K.K."/>
            <person name="Haas F.B."/>
            <person name="Vanderstraeten L."/>
            <person name="Becker D."/>
            <person name="Lang D."/>
            <person name="Vosolsobe S."/>
            <person name="Rombauts S."/>
            <person name="Wilhelmsson P.K.I."/>
            <person name="Janitza P."/>
            <person name="Kern R."/>
            <person name="Heyl A."/>
            <person name="Rumpler F."/>
            <person name="Villalobos L.I.A.C."/>
            <person name="Clay J.M."/>
            <person name="Skokan R."/>
            <person name="Toyoda A."/>
            <person name="Suzuki Y."/>
            <person name="Kagoshima H."/>
            <person name="Schijlen E."/>
            <person name="Tajeshwar N."/>
            <person name="Catarino B."/>
            <person name="Hetherington A.J."/>
            <person name="Saltykova A."/>
            <person name="Bonnot C."/>
            <person name="Breuninger H."/>
            <person name="Symeonidi A."/>
            <person name="Radhakrishnan G.V."/>
            <person name="Van Nieuwerburgh F."/>
            <person name="Deforce D."/>
            <person name="Chang C."/>
            <person name="Karol K.G."/>
            <person name="Hedrich R."/>
            <person name="Ulvskov P."/>
            <person name="Glockner G."/>
            <person name="Delwiche C.F."/>
            <person name="Petrasek J."/>
            <person name="Van de Peer Y."/>
            <person name="Friml J."/>
            <person name="Beilby M."/>
            <person name="Dolan L."/>
            <person name="Kohara Y."/>
            <person name="Sugano S."/>
            <person name="Fujiyama A."/>
            <person name="Delaux P.-M."/>
            <person name="Quint M."/>
            <person name="TheiBen G."/>
            <person name="Hagemann M."/>
            <person name="Harholt J."/>
            <person name="Dunand C."/>
            <person name="Zachgo S."/>
            <person name="Langdale J."/>
            <person name="Maumus F."/>
            <person name="Straeten D.V.D."/>
            <person name="Gould S.B."/>
            <person name="Rensing S.A."/>
        </authorList>
    </citation>
    <scope>NUCLEOTIDE SEQUENCE [LARGE SCALE GENOMIC DNA]</scope>
    <source>
        <strain evidence="1 2">S276</strain>
    </source>
</reference>
<dbReference type="Proteomes" id="UP000265515">
    <property type="component" value="Unassembled WGS sequence"/>
</dbReference>
<organism evidence="1 2">
    <name type="scientific">Chara braunii</name>
    <name type="common">Braun's stonewort</name>
    <dbReference type="NCBI Taxonomy" id="69332"/>
    <lineage>
        <taxon>Eukaryota</taxon>
        <taxon>Viridiplantae</taxon>
        <taxon>Streptophyta</taxon>
        <taxon>Charophyceae</taxon>
        <taxon>Charales</taxon>
        <taxon>Characeae</taxon>
        <taxon>Chara</taxon>
    </lineage>
</organism>
<name>A0A388JKW4_CHABU</name>
<protein>
    <submittedName>
        <fullName evidence="1">Uncharacterized protein</fullName>
    </submittedName>
</protein>